<dbReference type="EMBL" id="MPUH01000505">
    <property type="protein sequence ID" value="OMJ78752.1"/>
    <property type="molecule type" value="Genomic_DNA"/>
</dbReference>
<keyword evidence="2" id="KW-1185">Reference proteome</keyword>
<sequence>MVSHYKVLESQGKLSCDLIKSIEVLDDKSFTREACELLDKELTDDDENVRFCAREVCKKRIMVCGLPLYWNDYIEILGCLEMTEKNDFKKIWIKVYSIFQYDIDKVKTLYKQARLHKNHKICIFIVKDYMKNSHFHENFTTQDFISNLMDPIFFQSPKSSYPKSPLPELIKSFFSSSLQKSSNKTKSFQNLIKNYLSSDFPQNSIFWFMSIFIDNFTQDILDKDLLDLILEIQTKWNPKLKTHEKSQLIIFSQLCSDNAPDNFLIEKILLASLTCSHNKILYSQFRNSTFLYKQSTDIIQNSIPLIIQGKTILLSPKAFGLLVSLCPDPQLVKILSPFIQSLQSIYRSTYLKTELSISWLMFFKSICKYLNVYNKELLLMYIPGLLDEIFSYGISITDFGLAVIIGKTLKNGLINIGFSHVSWAITKLTFLLQRLQMSQDLIFNYYVFMSYILAYGEKYDLIQFKSIARSLLVGIGDFGLYVTRENCVKNGCEGFKKLADKAYWRICKVLGMLEPEIVINRVGEGVLRCCEESIVWVFESAANSISGGSEKEIEDVCEKAWNAYSGYTQDPLLRLTLSFSRLAFNQHTMKYSFSSLLLYKIFETRNKHFGLIRAILISCIPHWLLNPSLILNFSDAIFLLTTYSDPSYILTNFLPYNFPFIQSGIQENSISIYQNTHSSTRISSLLLIETQYKNQPFSEKILQNCLKILNSSEISSFTQTFMGQLLCSLTPYLLNSSLSQLTLYTKNLCQILLTPTHSKTKPYIQRSLINIIIKYPDMFTFLPISYNSISSYTITQIIITLGHIMIFVNSSIVREKIFIGLLPYVFRPEQWIRKLVYFFFIILVNQYSEFMGRSDLFVMAACNSEWGDMEKCAEKISGIMNGYMECGVKAIMYERIRENGEKGRYWKVDSYGIIEDVSICDEIYGYWEMSGCHEICQCDMENRLI</sequence>
<accession>A0A1R2BPM9</accession>
<gene>
    <name evidence="1" type="ORF">SteCoe_21363</name>
</gene>
<organism evidence="1 2">
    <name type="scientific">Stentor coeruleus</name>
    <dbReference type="NCBI Taxonomy" id="5963"/>
    <lineage>
        <taxon>Eukaryota</taxon>
        <taxon>Sar</taxon>
        <taxon>Alveolata</taxon>
        <taxon>Ciliophora</taxon>
        <taxon>Postciliodesmatophora</taxon>
        <taxon>Heterotrichea</taxon>
        <taxon>Heterotrichida</taxon>
        <taxon>Stentoridae</taxon>
        <taxon>Stentor</taxon>
    </lineage>
</organism>
<protein>
    <submittedName>
        <fullName evidence="1">Uncharacterized protein</fullName>
    </submittedName>
</protein>
<comment type="caution">
    <text evidence="1">The sequence shown here is derived from an EMBL/GenBank/DDBJ whole genome shotgun (WGS) entry which is preliminary data.</text>
</comment>
<name>A0A1R2BPM9_9CILI</name>
<evidence type="ECO:0000313" key="1">
    <source>
        <dbReference type="EMBL" id="OMJ78752.1"/>
    </source>
</evidence>
<proteinExistence type="predicted"/>
<reference evidence="1 2" key="1">
    <citation type="submission" date="2016-11" db="EMBL/GenBank/DDBJ databases">
        <title>The macronuclear genome of Stentor coeruleus: a giant cell with tiny introns.</title>
        <authorList>
            <person name="Slabodnick M."/>
            <person name="Ruby J.G."/>
            <person name="Reiff S.B."/>
            <person name="Swart E.C."/>
            <person name="Gosai S."/>
            <person name="Prabakaran S."/>
            <person name="Witkowska E."/>
            <person name="Larue G.E."/>
            <person name="Fisher S."/>
            <person name="Freeman R.M."/>
            <person name="Gunawardena J."/>
            <person name="Chu W."/>
            <person name="Stover N.A."/>
            <person name="Gregory B.D."/>
            <person name="Nowacki M."/>
            <person name="Derisi J."/>
            <person name="Roy S.W."/>
            <person name="Marshall W.F."/>
            <person name="Sood P."/>
        </authorList>
    </citation>
    <scope>NUCLEOTIDE SEQUENCE [LARGE SCALE GENOMIC DNA]</scope>
    <source>
        <strain evidence="1">WM001</strain>
    </source>
</reference>
<dbReference type="AlphaFoldDB" id="A0A1R2BPM9"/>
<evidence type="ECO:0000313" key="2">
    <source>
        <dbReference type="Proteomes" id="UP000187209"/>
    </source>
</evidence>
<dbReference type="Proteomes" id="UP000187209">
    <property type="component" value="Unassembled WGS sequence"/>
</dbReference>